<accession>A0A0K6IU40</accession>
<dbReference type="EMBL" id="CYHH01000003">
    <property type="protein sequence ID" value="CUB06620.1"/>
    <property type="molecule type" value="Genomic_DNA"/>
</dbReference>
<protein>
    <submittedName>
        <fullName evidence="1">Uncharacterized protein</fullName>
    </submittedName>
</protein>
<gene>
    <name evidence="1" type="ORF">Ga0061068_103234</name>
</gene>
<proteinExistence type="predicted"/>
<reference evidence="2" key="1">
    <citation type="submission" date="2015-08" db="EMBL/GenBank/DDBJ databases">
        <authorList>
            <person name="Babu N.S."/>
            <person name="Beckwith C.J."/>
            <person name="Beseler K.G."/>
            <person name="Brison A."/>
            <person name="Carone J.V."/>
            <person name="Caskin T.P."/>
            <person name="Diamond M."/>
            <person name="Durham M.E."/>
            <person name="Foxe J.M."/>
            <person name="Go M."/>
            <person name="Henderson B.A."/>
            <person name="Jones I.B."/>
            <person name="McGettigan J.A."/>
            <person name="Micheletti S.J."/>
            <person name="Nasrallah M.E."/>
            <person name="Ortiz D."/>
            <person name="Piller C.R."/>
            <person name="Privatt S.R."/>
            <person name="Schneider S.L."/>
            <person name="Sharp S."/>
            <person name="Smith T.C."/>
            <person name="Stanton J.D."/>
            <person name="Ullery H.E."/>
            <person name="Wilson R.J."/>
            <person name="Serrano M.G."/>
            <person name="Buck G."/>
            <person name="Lee V."/>
            <person name="Wang Y."/>
            <person name="Carvalho R."/>
            <person name="Voegtly L."/>
            <person name="Shi R."/>
            <person name="Duckworth R."/>
            <person name="Johnson A."/>
            <person name="Loviza R."/>
            <person name="Walstead R."/>
            <person name="Shah Z."/>
            <person name="Kiflezghi M."/>
            <person name="Wade K."/>
            <person name="Ball S.L."/>
            <person name="Bradley K.W."/>
            <person name="Asai D.J."/>
            <person name="Bowman C.A."/>
            <person name="Russell D.A."/>
            <person name="Pope W.H."/>
            <person name="Jacobs-Sera D."/>
            <person name="Hendrix R.W."/>
            <person name="Hatfull G.F."/>
        </authorList>
    </citation>
    <scope>NUCLEOTIDE SEQUENCE [LARGE SCALE GENOMIC DNA]</scope>
    <source>
        <strain evidence="2">JCM 19170</strain>
    </source>
</reference>
<dbReference type="Proteomes" id="UP000182108">
    <property type="component" value="Unassembled WGS sequence"/>
</dbReference>
<evidence type="ECO:0000313" key="2">
    <source>
        <dbReference type="Proteomes" id="UP000182108"/>
    </source>
</evidence>
<organism evidence="1 2">
    <name type="scientific">Tepidiphilus thermophilus</name>
    <dbReference type="NCBI Taxonomy" id="876478"/>
    <lineage>
        <taxon>Bacteria</taxon>
        <taxon>Pseudomonadati</taxon>
        <taxon>Pseudomonadota</taxon>
        <taxon>Hydrogenophilia</taxon>
        <taxon>Hydrogenophilales</taxon>
        <taxon>Hydrogenophilaceae</taxon>
        <taxon>Tepidiphilus</taxon>
    </lineage>
</organism>
<dbReference type="AlphaFoldDB" id="A0A0K6IU40"/>
<dbReference type="RefSeq" id="WP_055423179.1">
    <property type="nucleotide sequence ID" value="NZ_CYHH01000003.1"/>
</dbReference>
<evidence type="ECO:0000313" key="1">
    <source>
        <dbReference type="EMBL" id="CUB06620.1"/>
    </source>
</evidence>
<name>A0A0K6IU40_9PROT</name>
<keyword evidence="2" id="KW-1185">Reference proteome</keyword>
<sequence length="69" mass="7419">MLKREDLRKNAAIAGIEARGTVLVVTSGSLVGQWQDLRRRTQGGRLRPVTSINLDLGALLARTPPPGTV</sequence>